<evidence type="ECO:0000313" key="7">
    <source>
        <dbReference type="EMBL" id="TCU84162.1"/>
    </source>
</evidence>
<dbReference type="GO" id="GO:1902201">
    <property type="term" value="P:negative regulation of bacterial-type flagellum-dependent cell motility"/>
    <property type="evidence" value="ECO:0007669"/>
    <property type="project" value="TreeGrafter"/>
</dbReference>
<dbReference type="SMART" id="SM00448">
    <property type="entry name" value="REC"/>
    <property type="match status" value="1"/>
</dbReference>
<dbReference type="Proteomes" id="UP000295794">
    <property type="component" value="Unassembled WGS sequence"/>
</dbReference>
<dbReference type="InterPro" id="IPR050469">
    <property type="entry name" value="Diguanylate_Cyclase"/>
</dbReference>
<dbReference type="InterPro" id="IPR000160">
    <property type="entry name" value="GGDEF_dom"/>
</dbReference>
<dbReference type="EC" id="2.7.7.65" evidence="1"/>
<organism evidence="6 8">
    <name type="scientific">Iodobacter fluviatilis</name>
    <dbReference type="NCBI Taxonomy" id="537"/>
    <lineage>
        <taxon>Bacteria</taxon>
        <taxon>Pseudomonadati</taxon>
        <taxon>Pseudomonadota</taxon>
        <taxon>Betaproteobacteria</taxon>
        <taxon>Neisseriales</taxon>
        <taxon>Chitinibacteraceae</taxon>
        <taxon>Iodobacter</taxon>
    </lineage>
</organism>
<dbReference type="NCBIfam" id="TIGR00254">
    <property type="entry name" value="GGDEF"/>
    <property type="match status" value="1"/>
</dbReference>
<gene>
    <name evidence="6" type="primary">cph2_4</name>
    <name evidence="7" type="ORF">EV682_110101</name>
    <name evidence="6" type="ORF">NCTC11159_00819</name>
</gene>
<dbReference type="PANTHER" id="PTHR45138:SF9">
    <property type="entry name" value="DIGUANYLATE CYCLASE DGCM-RELATED"/>
    <property type="match status" value="1"/>
</dbReference>
<dbReference type="FunFam" id="3.30.70.270:FF:000001">
    <property type="entry name" value="Diguanylate cyclase domain protein"/>
    <property type="match status" value="1"/>
</dbReference>
<dbReference type="SUPFAM" id="SSF52172">
    <property type="entry name" value="CheY-like"/>
    <property type="match status" value="1"/>
</dbReference>
<dbReference type="SMART" id="SM00267">
    <property type="entry name" value="GGDEF"/>
    <property type="match status" value="1"/>
</dbReference>
<dbReference type="PANTHER" id="PTHR45138">
    <property type="entry name" value="REGULATORY COMPONENTS OF SENSORY TRANSDUCTION SYSTEM"/>
    <property type="match status" value="1"/>
</dbReference>
<dbReference type="EMBL" id="SMBT01000010">
    <property type="protein sequence ID" value="TCU84162.1"/>
    <property type="molecule type" value="Genomic_DNA"/>
</dbReference>
<evidence type="ECO:0000313" key="8">
    <source>
        <dbReference type="Proteomes" id="UP000255108"/>
    </source>
</evidence>
<feature type="modified residue" description="4-aspartylphosphate" evidence="3">
    <location>
        <position position="55"/>
    </location>
</feature>
<evidence type="ECO:0000259" key="4">
    <source>
        <dbReference type="PROSITE" id="PS50110"/>
    </source>
</evidence>
<reference evidence="7 9" key="2">
    <citation type="submission" date="2019-03" db="EMBL/GenBank/DDBJ databases">
        <title>Genomic Encyclopedia of Type Strains, Phase IV (KMG-IV): sequencing the most valuable type-strain genomes for metagenomic binning, comparative biology and taxonomic classification.</title>
        <authorList>
            <person name="Goeker M."/>
        </authorList>
    </citation>
    <scope>NUCLEOTIDE SEQUENCE [LARGE SCALE GENOMIC DNA]</scope>
    <source>
        <strain evidence="7 9">DSM 3764</strain>
    </source>
</reference>
<feature type="domain" description="Response regulatory" evidence="4">
    <location>
        <begin position="6"/>
        <end position="122"/>
    </location>
</feature>
<dbReference type="GO" id="GO:0043709">
    <property type="term" value="P:cell adhesion involved in single-species biofilm formation"/>
    <property type="evidence" value="ECO:0007669"/>
    <property type="project" value="TreeGrafter"/>
</dbReference>
<dbReference type="Pfam" id="PF00990">
    <property type="entry name" value="GGDEF"/>
    <property type="match status" value="1"/>
</dbReference>
<dbReference type="InterPro" id="IPR001789">
    <property type="entry name" value="Sig_transdc_resp-reg_receiver"/>
</dbReference>
<dbReference type="Pfam" id="PF00072">
    <property type="entry name" value="Response_reg"/>
    <property type="match status" value="1"/>
</dbReference>
<keyword evidence="9" id="KW-1185">Reference proteome</keyword>
<evidence type="ECO:0000259" key="5">
    <source>
        <dbReference type="PROSITE" id="PS50887"/>
    </source>
</evidence>
<keyword evidence="3" id="KW-0597">Phosphoprotein</keyword>
<evidence type="ECO:0000256" key="3">
    <source>
        <dbReference type="PROSITE-ProRule" id="PRU00169"/>
    </source>
</evidence>
<dbReference type="Gene3D" id="3.40.50.2300">
    <property type="match status" value="1"/>
</dbReference>
<dbReference type="CDD" id="cd01949">
    <property type="entry name" value="GGDEF"/>
    <property type="match status" value="1"/>
</dbReference>
<dbReference type="RefSeq" id="WP_207916690.1">
    <property type="nucleotide sequence ID" value="NZ_CAWOLO010000010.1"/>
</dbReference>
<dbReference type="PROSITE" id="PS50887">
    <property type="entry name" value="GGDEF"/>
    <property type="match status" value="1"/>
</dbReference>
<dbReference type="InterPro" id="IPR011006">
    <property type="entry name" value="CheY-like_superfamily"/>
</dbReference>
<comment type="catalytic activity">
    <reaction evidence="2">
        <text>2 GTP = 3',3'-c-di-GMP + 2 diphosphate</text>
        <dbReference type="Rhea" id="RHEA:24898"/>
        <dbReference type="ChEBI" id="CHEBI:33019"/>
        <dbReference type="ChEBI" id="CHEBI:37565"/>
        <dbReference type="ChEBI" id="CHEBI:58805"/>
        <dbReference type="EC" id="2.7.7.65"/>
    </reaction>
</comment>
<evidence type="ECO:0000256" key="1">
    <source>
        <dbReference type="ARBA" id="ARBA00012528"/>
    </source>
</evidence>
<evidence type="ECO:0000313" key="9">
    <source>
        <dbReference type="Proteomes" id="UP000295794"/>
    </source>
</evidence>
<dbReference type="AlphaFoldDB" id="A0A377Q3A2"/>
<protein>
    <recommendedName>
        <fullName evidence="1">diguanylate cyclase</fullName>
        <ecNumber evidence="1">2.7.7.65</ecNumber>
    </recommendedName>
</protein>
<accession>A0A377Q3A2</accession>
<dbReference type="Gene3D" id="3.30.70.270">
    <property type="match status" value="1"/>
</dbReference>
<dbReference type="EMBL" id="UGHR01000001">
    <property type="protein sequence ID" value="STQ89776.1"/>
    <property type="molecule type" value="Genomic_DNA"/>
</dbReference>
<dbReference type="GO" id="GO:0005886">
    <property type="term" value="C:plasma membrane"/>
    <property type="evidence" value="ECO:0007669"/>
    <property type="project" value="TreeGrafter"/>
</dbReference>
<dbReference type="InterPro" id="IPR043128">
    <property type="entry name" value="Rev_trsase/Diguanyl_cyclase"/>
</dbReference>
<dbReference type="InterPro" id="IPR029787">
    <property type="entry name" value="Nucleotide_cyclase"/>
</dbReference>
<name>A0A377Q3A2_9NEIS</name>
<reference evidence="6 8" key="1">
    <citation type="submission" date="2018-06" db="EMBL/GenBank/DDBJ databases">
        <authorList>
            <consortium name="Pathogen Informatics"/>
            <person name="Doyle S."/>
        </authorList>
    </citation>
    <scope>NUCLEOTIDE SEQUENCE [LARGE SCALE GENOMIC DNA]</scope>
    <source>
        <strain evidence="6 8">NCTC11159</strain>
    </source>
</reference>
<dbReference type="GO" id="GO:0052621">
    <property type="term" value="F:diguanylate cyclase activity"/>
    <property type="evidence" value="ECO:0007669"/>
    <property type="project" value="UniProtKB-EC"/>
</dbReference>
<sequence length="301" mass="33520">MIHQPILLVVDDEPSNIELLAVMLDDQYELRFAVSGQDALAAMKELPKPDLVLLDVMLPDMNGYAICQRMKEDPATADIPVIFVTSLGDPEQEERGFSVGGADYIVKPCRALSIKARIRNQLEMKRTRELLHRLAITDGLTSLANRRHFDEALKQETQRLQRQGGQLSLVLIDVDFFKRFNDYYGHPAGDECLKRIAAVIAAELRRPADLTARIGGEEFACLLPETSLEGAYIVAERIRKTVLSLKMPHQTSTISEYVTVSMGIAASHGSDASPLYQRADIQLYLAKTSGRNRVVQDVALV</sequence>
<dbReference type="SUPFAM" id="SSF55073">
    <property type="entry name" value="Nucleotide cyclase"/>
    <property type="match status" value="1"/>
</dbReference>
<evidence type="ECO:0000313" key="6">
    <source>
        <dbReference type="EMBL" id="STQ89776.1"/>
    </source>
</evidence>
<dbReference type="GO" id="GO:0000160">
    <property type="term" value="P:phosphorelay signal transduction system"/>
    <property type="evidence" value="ECO:0007669"/>
    <property type="project" value="InterPro"/>
</dbReference>
<dbReference type="PROSITE" id="PS50110">
    <property type="entry name" value="RESPONSE_REGULATORY"/>
    <property type="match status" value="1"/>
</dbReference>
<dbReference type="Proteomes" id="UP000255108">
    <property type="component" value="Unassembled WGS sequence"/>
</dbReference>
<feature type="domain" description="GGDEF" evidence="5">
    <location>
        <begin position="165"/>
        <end position="299"/>
    </location>
</feature>
<proteinExistence type="predicted"/>
<evidence type="ECO:0000256" key="2">
    <source>
        <dbReference type="ARBA" id="ARBA00034247"/>
    </source>
</evidence>